<dbReference type="SUPFAM" id="SSF53633">
    <property type="entry name" value="Carbamate kinase-like"/>
    <property type="match status" value="1"/>
</dbReference>
<dbReference type="PIRSF" id="PIRSF005650">
    <property type="entry name" value="Uridylate_kin"/>
    <property type="match status" value="1"/>
</dbReference>
<reference evidence="13" key="1">
    <citation type="journal article" date="2020" name="mSystems">
        <title>Genome- and Community-Level Interaction Insights into Carbon Utilization and Element Cycling Functions of Hydrothermarchaeota in Hydrothermal Sediment.</title>
        <authorList>
            <person name="Zhou Z."/>
            <person name="Liu Y."/>
            <person name="Xu W."/>
            <person name="Pan J."/>
            <person name="Luo Z.H."/>
            <person name="Li M."/>
        </authorList>
    </citation>
    <scope>NUCLEOTIDE SEQUENCE [LARGE SCALE GENOMIC DNA]</scope>
    <source>
        <strain evidence="13">SpSt-26</strain>
    </source>
</reference>
<feature type="binding site" evidence="11">
    <location>
        <position position="46"/>
    </location>
    <ligand>
        <name>ATP</name>
        <dbReference type="ChEBI" id="CHEBI:30616"/>
    </ligand>
</feature>
<comment type="activity regulation">
    <text evidence="11">Inhibited by UTP.</text>
</comment>
<feature type="binding site" evidence="11">
    <location>
        <position position="41"/>
    </location>
    <ligand>
        <name>UMP</name>
        <dbReference type="ChEBI" id="CHEBI:57865"/>
    </ligand>
</feature>
<feature type="binding site" evidence="11">
    <location>
        <position position="42"/>
    </location>
    <ligand>
        <name>ATP</name>
        <dbReference type="ChEBI" id="CHEBI:30616"/>
    </ligand>
</feature>
<feature type="binding site" evidence="11">
    <location>
        <position position="63"/>
    </location>
    <ligand>
        <name>UMP</name>
        <dbReference type="ChEBI" id="CHEBI:57865"/>
    </ligand>
</feature>
<dbReference type="EC" id="2.7.4.22" evidence="11"/>
<dbReference type="AlphaFoldDB" id="A0A7J2TJR6"/>
<dbReference type="GO" id="GO:0006225">
    <property type="term" value="P:UDP biosynthetic process"/>
    <property type="evidence" value="ECO:0007669"/>
    <property type="project" value="TreeGrafter"/>
</dbReference>
<dbReference type="GO" id="GO:0044210">
    <property type="term" value="P:'de novo' CTP biosynthetic process"/>
    <property type="evidence" value="ECO:0007669"/>
    <property type="project" value="UniProtKB-UniRule"/>
</dbReference>
<dbReference type="InterPro" id="IPR011817">
    <property type="entry name" value="Uridylate_kinase"/>
</dbReference>
<evidence type="ECO:0000256" key="4">
    <source>
        <dbReference type="ARBA" id="ARBA00022490"/>
    </source>
</evidence>
<evidence type="ECO:0000256" key="10">
    <source>
        <dbReference type="ARBA" id="ARBA00047767"/>
    </source>
</evidence>
<feature type="binding site" evidence="11">
    <location>
        <position position="145"/>
    </location>
    <ligand>
        <name>ATP</name>
        <dbReference type="ChEBI" id="CHEBI:30616"/>
    </ligand>
</feature>
<dbReference type="GO" id="GO:0005524">
    <property type="term" value="F:ATP binding"/>
    <property type="evidence" value="ECO:0007669"/>
    <property type="project" value="UniProtKB-KW"/>
</dbReference>
<keyword evidence="9 11" id="KW-0665">Pyrimidine biosynthesis</keyword>
<organism evidence="13">
    <name type="scientific">Archaeoglobus fulgidus</name>
    <dbReference type="NCBI Taxonomy" id="2234"/>
    <lineage>
        <taxon>Archaea</taxon>
        <taxon>Methanobacteriati</taxon>
        <taxon>Methanobacteriota</taxon>
        <taxon>Archaeoglobi</taxon>
        <taxon>Archaeoglobales</taxon>
        <taxon>Archaeoglobaceae</taxon>
        <taxon>Archaeoglobus</taxon>
    </lineage>
</organism>
<keyword evidence="5 11" id="KW-0808">Transferase</keyword>
<dbReference type="HAMAP" id="MF_01220_A">
    <property type="entry name" value="PyrH_A"/>
    <property type="match status" value="1"/>
</dbReference>
<keyword evidence="8 11" id="KW-0067">ATP-binding</keyword>
<comment type="catalytic activity">
    <reaction evidence="10 11">
        <text>UMP + ATP = UDP + ADP</text>
        <dbReference type="Rhea" id="RHEA:24400"/>
        <dbReference type="ChEBI" id="CHEBI:30616"/>
        <dbReference type="ChEBI" id="CHEBI:57865"/>
        <dbReference type="ChEBI" id="CHEBI:58223"/>
        <dbReference type="ChEBI" id="CHEBI:456216"/>
        <dbReference type="EC" id="2.7.4.22"/>
    </reaction>
</comment>
<keyword evidence="4 11" id="KW-0963">Cytoplasm</keyword>
<protein>
    <recommendedName>
        <fullName evidence="11">Uridylate kinase</fullName>
        <shortName evidence="11">UK</shortName>
        <ecNumber evidence="11">2.7.4.22</ecNumber>
    </recommendedName>
    <alternativeName>
        <fullName evidence="11">Uridine monophosphate kinase</fullName>
        <shortName evidence="11">UMP kinase</shortName>
        <shortName evidence="11">UMPK</shortName>
    </alternativeName>
</protein>
<dbReference type="InterPro" id="IPR011818">
    <property type="entry name" value="Uridylate_kinase_arch/spir"/>
</dbReference>
<dbReference type="GO" id="GO:0005737">
    <property type="term" value="C:cytoplasm"/>
    <property type="evidence" value="ECO:0007669"/>
    <property type="project" value="UniProtKB-SubCell"/>
</dbReference>
<dbReference type="PANTHER" id="PTHR42833:SF4">
    <property type="entry name" value="URIDYLATE KINASE PUMPKIN, CHLOROPLASTIC"/>
    <property type="match status" value="1"/>
</dbReference>
<dbReference type="Pfam" id="PF00696">
    <property type="entry name" value="AA_kinase"/>
    <property type="match status" value="1"/>
</dbReference>
<proteinExistence type="inferred from homology"/>
<evidence type="ECO:0000256" key="2">
    <source>
        <dbReference type="ARBA" id="ARBA00004791"/>
    </source>
</evidence>
<dbReference type="EMBL" id="DSLA01000074">
    <property type="protein sequence ID" value="HEH35456.1"/>
    <property type="molecule type" value="Genomic_DNA"/>
</dbReference>
<evidence type="ECO:0000256" key="7">
    <source>
        <dbReference type="ARBA" id="ARBA00022777"/>
    </source>
</evidence>
<dbReference type="Gene3D" id="3.40.1160.10">
    <property type="entry name" value="Acetylglutamate kinase-like"/>
    <property type="match status" value="1"/>
</dbReference>
<dbReference type="GO" id="GO:0033862">
    <property type="term" value="F:UMP kinase activity"/>
    <property type="evidence" value="ECO:0007669"/>
    <property type="project" value="UniProtKB-EC"/>
</dbReference>
<comment type="subcellular location">
    <subcellularLocation>
        <location evidence="1 11">Cytoplasm</location>
    </subcellularLocation>
</comment>
<dbReference type="CDD" id="cd04253">
    <property type="entry name" value="AAK_UMPK-PyrH-Pf"/>
    <property type="match status" value="1"/>
</dbReference>
<comment type="similarity">
    <text evidence="3 11">Belongs to the UMP kinase family.</text>
</comment>
<feature type="binding site" evidence="11">
    <location>
        <position position="136"/>
    </location>
    <ligand>
        <name>ATP</name>
        <dbReference type="ChEBI" id="CHEBI:30616"/>
    </ligand>
</feature>
<comment type="caution">
    <text evidence="11">Lacks conserved residue(s) required for the propagation of feature annotation.</text>
</comment>
<evidence type="ECO:0000256" key="3">
    <source>
        <dbReference type="ARBA" id="ARBA00007614"/>
    </source>
</evidence>
<evidence type="ECO:0000313" key="13">
    <source>
        <dbReference type="EMBL" id="HEH35456.1"/>
    </source>
</evidence>
<dbReference type="NCBIfam" id="TIGR02076">
    <property type="entry name" value="pyrH_arch"/>
    <property type="match status" value="1"/>
</dbReference>
<feature type="binding site" evidence="11">
    <location>
        <begin position="9"/>
        <end position="10"/>
    </location>
    <ligand>
        <name>ATP</name>
        <dbReference type="ChEBI" id="CHEBI:30616"/>
    </ligand>
</feature>
<accession>A0A7J2TJR6</accession>
<feature type="binding site" evidence="11">
    <location>
        <begin position="110"/>
        <end position="116"/>
    </location>
    <ligand>
        <name>UMP</name>
        <dbReference type="ChEBI" id="CHEBI:57865"/>
    </ligand>
</feature>
<keyword evidence="7 11" id="KW-0418">Kinase</keyword>
<comment type="function">
    <text evidence="11">Catalyzes the reversible phosphorylation of UMP to UDP.</text>
</comment>
<name>A0A7J2TJR6_ARCFL</name>
<gene>
    <name evidence="11 13" type="primary">pyrH</name>
    <name evidence="13" type="ORF">ENP88_04770</name>
</gene>
<dbReference type="InterPro" id="IPR036393">
    <property type="entry name" value="AceGlu_kinase-like_sf"/>
</dbReference>
<dbReference type="PANTHER" id="PTHR42833">
    <property type="entry name" value="URIDYLATE KINASE"/>
    <property type="match status" value="1"/>
</dbReference>
<comment type="pathway">
    <text evidence="2 11">Pyrimidine metabolism; CTP biosynthesis via de novo pathway; UDP from UMP (UMPK route): step 1/1.</text>
</comment>
<comment type="caution">
    <text evidence="13">The sequence shown here is derived from an EMBL/GenBank/DDBJ whole genome shotgun (WGS) entry which is preliminary data.</text>
</comment>
<feature type="binding site" evidence="11">
    <location>
        <position position="142"/>
    </location>
    <ligand>
        <name>ATP</name>
        <dbReference type="ChEBI" id="CHEBI:30616"/>
    </ligand>
</feature>
<evidence type="ECO:0000256" key="6">
    <source>
        <dbReference type="ARBA" id="ARBA00022741"/>
    </source>
</evidence>
<dbReference type="UniPathway" id="UPA00159">
    <property type="reaction ID" value="UER00275"/>
</dbReference>
<evidence type="ECO:0000256" key="5">
    <source>
        <dbReference type="ARBA" id="ARBA00022679"/>
    </source>
</evidence>
<evidence type="ECO:0000256" key="8">
    <source>
        <dbReference type="ARBA" id="ARBA00022840"/>
    </source>
</evidence>
<evidence type="ECO:0000256" key="1">
    <source>
        <dbReference type="ARBA" id="ARBA00004496"/>
    </source>
</evidence>
<dbReference type="InterPro" id="IPR001048">
    <property type="entry name" value="Asp/Glu/Uridylate_kinase"/>
</dbReference>
<evidence type="ECO:0000259" key="12">
    <source>
        <dbReference type="Pfam" id="PF00696"/>
    </source>
</evidence>
<feature type="domain" description="Aspartate/glutamate/uridylate kinase" evidence="12">
    <location>
        <begin position="1"/>
        <end position="198"/>
    </location>
</feature>
<evidence type="ECO:0000256" key="11">
    <source>
        <dbReference type="HAMAP-Rule" id="MF_01220"/>
    </source>
</evidence>
<sequence length="219" mass="24040">MKLVLSLGGSVFEGEAERIKEFATVLDEISEEHTLFIVVGGGKMAREIIRKARSLGANEVMCDYLGIAVTRINAMLLAFAMRNSAKKIPENFIEAEELSRKHKAVVMGGTFPGHTTDATAALLAEFVGADLFLNATSVDGIYSEDPRKNPKAARFERISPKELIELVAREQMRAGINVVMDILAVKVLERSKIKAIVFKGEPENIKKVIRGEKIGTLII</sequence>
<evidence type="ECO:0000256" key="9">
    <source>
        <dbReference type="ARBA" id="ARBA00022975"/>
    </source>
</evidence>
<comment type="subunit">
    <text evidence="11">Homohexamer.</text>
</comment>
<keyword evidence="6 11" id="KW-0547">Nucleotide-binding</keyword>